<organism evidence="1 2">
    <name type="scientific">Macroventuria anomochaeta</name>
    <dbReference type="NCBI Taxonomy" id="301207"/>
    <lineage>
        <taxon>Eukaryota</taxon>
        <taxon>Fungi</taxon>
        <taxon>Dikarya</taxon>
        <taxon>Ascomycota</taxon>
        <taxon>Pezizomycotina</taxon>
        <taxon>Dothideomycetes</taxon>
        <taxon>Pleosporomycetidae</taxon>
        <taxon>Pleosporales</taxon>
        <taxon>Pleosporineae</taxon>
        <taxon>Didymellaceae</taxon>
        <taxon>Macroventuria</taxon>
    </lineage>
</organism>
<sequence length="134" mass="13761">MALSIQAVLAIIAANTTDIKPSTHDSILRTERPPLHTTMKFIAAITLIYATLALSNPAPLTSPAVPESVPEFRHALMGRAAAGLPQLDDRASKPKGSSGGSSGNSSTAVSVSPSGTLMMGALGLGLMGVVRLWN</sequence>
<gene>
    <name evidence="1" type="ORF">BU25DRAFT_418202</name>
</gene>
<evidence type="ECO:0000313" key="1">
    <source>
        <dbReference type="EMBL" id="KAF2631399.1"/>
    </source>
</evidence>
<comment type="caution">
    <text evidence="1">The sequence shown here is derived from an EMBL/GenBank/DDBJ whole genome shotgun (WGS) entry which is preliminary data.</text>
</comment>
<dbReference type="EMBL" id="MU006704">
    <property type="protein sequence ID" value="KAF2631399.1"/>
    <property type="molecule type" value="Genomic_DNA"/>
</dbReference>
<name>A0ACB6SBG5_9PLEO</name>
<protein>
    <submittedName>
        <fullName evidence="1">Uncharacterized protein</fullName>
    </submittedName>
</protein>
<proteinExistence type="predicted"/>
<evidence type="ECO:0000313" key="2">
    <source>
        <dbReference type="Proteomes" id="UP000799754"/>
    </source>
</evidence>
<dbReference type="Proteomes" id="UP000799754">
    <property type="component" value="Unassembled WGS sequence"/>
</dbReference>
<keyword evidence="2" id="KW-1185">Reference proteome</keyword>
<reference evidence="1" key="1">
    <citation type="journal article" date="2020" name="Stud. Mycol.">
        <title>101 Dothideomycetes genomes: a test case for predicting lifestyles and emergence of pathogens.</title>
        <authorList>
            <person name="Haridas S."/>
            <person name="Albert R."/>
            <person name="Binder M."/>
            <person name="Bloem J."/>
            <person name="Labutti K."/>
            <person name="Salamov A."/>
            <person name="Andreopoulos B."/>
            <person name="Baker S."/>
            <person name="Barry K."/>
            <person name="Bills G."/>
            <person name="Bluhm B."/>
            <person name="Cannon C."/>
            <person name="Castanera R."/>
            <person name="Culley D."/>
            <person name="Daum C."/>
            <person name="Ezra D."/>
            <person name="Gonzalez J."/>
            <person name="Henrissat B."/>
            <person name="Kuo A."/>
            <person name="Liang C."/>
            <person name="Lipzen A."/>
            <person name="Lutzoni F."/>
            <person name="Magnuson J."/>
            <person name="Mondo S."/>
            <person name="Nolan M."/>
            <person name="Ohm R."/>
            <person name="Pangilinan J."/>
            <person name="Park H.-J."/>
            <person name="Ramirez L."/>
            <person name="Alfaro M."/>
            <person name="Sun H."/>
            <person name="Tritt A."/>
            <person name="Yoshinaga Y."/>
            <person name="Zwiers L.-H."/>
            <person name="Turgeon B."/>
            <person name="Goodwin S."/>
            <person name="Spatafora J."/>
            <person name="Crous P."/>
            <person name="Grigoriev I."/>
        </authorList>
    </citation>
    <scope>NUCLEOTIDE SEQUENCE</scope>
    <source>
        <strain evidence="1">CBS 525.71</strain>
    </source>
</reference>
<accession>A0ACB6SBG5</accession>